<protein>
    <submittedName>
        <fullName evidence="4">S-layer homology domain-containing protein</fullName>
    </submittedName>
</protein>
<dbReference type="AlphaFoldDB" id="A0A8J8GGH2"/>
<proteinExistence type="predicted"/>
<keyword evidence="1 2" id="KW-0732">Signal</keyword>
<dbReference type="Pfam" id="PF00395">
    <property type="entry name" value="SLH"/>
    <property type="match status" value="3"/>
</dbReference>
<evidence type="ECO:0000313" key="5">
    <source>
        <dbReference type="Proteomes" id="UP000625804"/>
    </source>
</evidence>
<evidence type="ECO:0000256" key="1">
    <source>
        <dbReference type="ARBA" id="ARBA00022729"/>
    </source>
</evidence>
<dbReference type="RefSeq" id="WP_173731911.1">
    <property type="nucleotide sequence ID" value="NZ_JABTTE010000020.1"/>
</dbReference>
<feature type="domain" description="SLH" evidence="3">
    <location>
        <begin position="37"/>
        <end position="97"/>
    </location>
</feature>
<gene>
    <name evidence="4" type="ORF">HR057_13175</name>
</gene>
<accession>A0A8J8GGH2</accession>
<dbReference type="Proteomes" id="UP000625804">
    <property type="component" value="Unassembled WGS sequence"/>
</dbReference>
<dbReference type="PANTHER" id="PTHR43308:SF5">
    <property type="entry name" value="S-LAYER PROTEIN _ PEPTIDOGLYCAN ENDO-BETA-N-ACETYLGLUCOSAMINIDASE"/>
    <property type="match status" value="1"/>
</dbReference>
<feature type="chain" id="PRO_5035277542" evidence="2">
    <location>
        <begin position="37"/>
        <end position="753"/>
    </location>
</feature>
<feature type="domain" description="SLH" evidence="3">
    <location>
        <begin position="162"/>
        <end position="222"/>
    </location>
</feature>
<comment type="caution">
    <text evidence="4">The sequence shown here is derived from an EMBL/GenBank/DDBJ whole genome shotgun (WGS) entry which is preliminary data.</text>
</comment>
<reference evidence="4" key="1">
    <citation type="submission" date="2020-06" db="EMBL/GenBank/DDBJ databases">
        <title>A novel thermopfilic bacterium from Erzurum, Turkey.</title>
        <authorList>
            <person name="Adiguzel A."/>
            <person name="Ay H."/>
            <person name="Baltaci M.O."/>
        </authorList>
    </citation>
    <scope>NUCLEOTIDE SEQUENCE</scope>
    <source>
        <strain evidence="4">P2</strain>
    </source>
</reference>
<evidence type="ECO:0000259" key="3">
    <source>
        <dbReference type="PROSITE" id="PS51272"/>
    </source>
</evidence>
<name>A0A8J8GGH2_9BACI</name>
<dbReference type="EMBL" id="JABTTE010000020">
    <property type="protein sequence ID" value="NSL52706.1"/>
    <property type="molecule type" value="Genomic_DNA"/>
</dbReference>
<feature type="signal peptide" evidence="2">
    <location>
        <begin position="1"/>
        <end position="36"/>
    </location>
</feature>
<dbReference type="PROSITE" id="PS51272">
    <property type="entry name" value="SLH"/>
    <property type="match status" value="3"/>
</dbReference>
<feature type="domain" description="SLH" evidence="3">
    <location>
        <begin position="98"/>
        <end position="161"/>
    </location>
</feature>
<sequence>MGNKSSKKLDPKKLIASTVSAAVVVSPVSGSFVADAAENSFKDVSKDAYYFEAVQDLVKKGVVSGYPDGTFKPNGAVTRAEFSAFLVKILNLDTSSVNNPNFKDVDTNAWYYKSVAALANMGLVKGYEDGTFQPNKKITRAEIAALLTRVCNLSADPSVPLPFKDVPENAWYKEVVAALYQSKLVAGKTETTFAPNDNTTRAEAVVFLHRADSKGLLAQGETGTIEAVTNEGVTINGVTYQISDQVKGILNAANSTVLKNAFVTFSVSNQQITKILSLKITASGQAAQSGEKEFSRNIVLDGANQTIDGNLIIAGDFVTVKNVKVGGDFEITNQVQHDFYSENLTVAGKTIINGGDSNTVVLNGKFKNVEVGKPEVRVEITGNSTVEDLVVSSNATIVGDENVVLPKLTVTGDVEKLNLQVKVEHVVVDTTKEISIDGTSIGNLELVKPVKITLAPGTKIENLVIPENVDVKDIITNYDEVKNSITKINDKQNPDVPVFGGGGGGGGGGTVTPKATIAEISIGNYKINQPGNSFSVNLKDINDNKDDLFSATLNVTQASSFKINIPNLGTLGDFKLVQGTNTINLIDISKMDVDNLNFGTIKTLLENPNVSKSKVYEAIDFDKILDEIKKDQDTKDLLKGVINSHNEKDALWQAYEQGDYDVILEKFTKNDFIKVFGILAVSNVPRDQIFNAAVIDLQKIINAMGGTSGFKTNIFPILAQLDGDSDNSTLTVGAELTNSGGTTNYTIQFKIEN</sequence>
<evidence type="ECO:0000256" key="2">
    <source>
        <dbReference type="SAM" id="SignalP"/>
    </source>
</evidence>
<dbReference type="InterPro" id="IPR051465">
    <property type="entry name" value="Cell_Envelope_Struct_Comp"/>
</dbReference>
<keyword evidence="5" id="KW-1185">Reference proteome</keyword>
<organism evidence="4 5">
    <name type="scientific">Calidifontibacillus erzurumensis</name>
    <dbReference type="NCBI Taxonomy" id="2741433"/>
    <lineage>
        <taxon>Bacteria</taxon>
        <taxon>Bacillati</taxon>
        <taxon>Bacillota</taxon>
        <taxon>Bacilli</taxon>
        <taxon>Bacillales</taxon>
        <taxon>Bacillaceae</taxon>
        <taxon>Calidifontibacillus/Schinkia group</taxon>
        <taxon>Calidifontibacillus</taxon>
    </lineage>
</organism>
<dbReference type="InterPro" id="IPR001119">
    <property type="entry name" value="SLH_dom"/>
</dbReference>
<dbReference type="PANTHER" id="PTHR43308">
    <property type="entry name" value="OUTER MEMBRANE PROTEIN ALPHA-RELATED"/>
    <property type="match status" value="1"/>
</dbReference>
<evidence type="ECO:0000313" key="4">
    <source>
        <dbReference type="EMBL" id="NSL52706.1"/>
    </source>
</evidence>